<dbReference type="InterPro" id="IPR011051">
    <property type="entry name" value="RmlC_Cupin_sf"/>
</dbReference>
<dbReference type="PANTHER" id="PTHR40943">
    <property type="entry name" value="CYTOPLASMIC PROTEIN-RELATED"/>
    <property type="match status" value="1"/>
</dbReference>
<dbReference type="EMBL" id="JBHSEW010000023">
    <property type="protein sequence ID" value="MFC4623601.1"/>
    <property type="molecule type" value="Genomic_DNA"/>
</dbReference>
<dbReference type="InterPro" id="IPR014710">
    <property type="entry name" value="RmlC-like_jellyroll"/>
</dbReference>
<evidence type="ECO:0000313" key="2">
    <source>
        <dbReference type="EMBL" id="MFC4623601.1"/>
    </source>
</evidence>
<proteinExistence type="predicted"/>
<accession>A0ABV9H293</accession>
<dbReference type="PANTHER" id="PTHR40943:SF1">
    <property type="entry name" value="CYTOPLASMIC PROTEIN"/>
    <property type="match status" value="1"/>
</dbReference>
<name>A0ABV9H293_9BURK</name>
<dbReference type="CDD" id="cd02227">
    <property type="entry name" value="cupin_TM1112-like"/>
    <property type="match status" value="1"/>
</dbReference>
<organism evidence="2 3">
    <name type="scientific">Comamonas nitrativorans</name>
    <dbReference type="NCBI Taxonomy" id="108437"/>
    <lineage>
        <taxon>Bacteria</taxon>
        <taxon>Pseudomonadati</taxon>
        <taxon>Pseudomonadota</taxon>
        <taxon>Betaproteobacteria</taxon>
        <taxon>Burkholderiales</taxon>
        <taxon>Comamonadaceae</taxon>
        <taxon>Comamonas</taxon>
    </lineage>
</organism>
<reference evidence="3" key="1">
    <citation type="journal article" date="2019" name="Int. J. Syst. Evol. Microbiol.">
        <title>The Global Catalogue of Microorganisms (GCM) 10K type strain sequencing project: providing services to taxonomists for standard genome sequencing and annotation.</title>
        <authorList>
            <consortium name="The Broad Institute Genomics Platform"/>
            <consortium name="The Broad Institute Genome Sequencing Center for Infectious Disease"/>
            <person name="Wu L."/>
            <person name="Ma J."/>
        </authorList>
    </citation>
    <scope>NUCLEOTIDE SEQUENCE [LARGE SCALE GENOMIC DNA]</scope>
    <source>
        <strain evidence="3">JCM 11650</strain>
    </source>
</reference>
<protein>
    <submittedName>
        <fullName evidence="2">Cupin domain-containing protein</fullName>
    </submittedName>
</protein>
<feature type="domain" description="(S)-ureidoglycine aminohydrolase cupin" evidence="1">
    <location>
        <begin position="43"/>
        <end position="110"/>
    </location>
</feature>
<keyword evidence="3" id="KW-1185">Reference proteome</keyword>
<dbReference type="Pfam" id="PF05899">
    <property type="entry name" value="Cupin_3"/>
    <property type="match status" value="1"/>
</dbReference>
<dbReference type="RefSeq" id="WP_377728213.1">
    <property type="nucleotide sequence ID" value="NZ_JBHSEW010000023.1"/>
</dbReference>
<comment type="caution">
    <text evidence="2">The sequence shown here is derived from an EMBL/GenBank/DDBJ whole genome shotgun (WGS) entry which is preliminary data.</text>
</comment>
<dbReference type="SUPFAM" id="SSF51182">
    <property type="entry name" value="RmlC-like cupins"/>
    <property type="match status" value="1"/>
</dbReference>
<evidence type="ECO:0000259" key="1">
    <source>
        <dbReference type="Pfam" id="PF05899"/>
    </source>
</evidence>
<dbReference type="Gene3D" id="2.60.120.10">
    <property type="entry name" value="Jelly Rolls"/>
    <property type="match status" value="1"/>
</dbReference>
<sequence>MNPILIRIENDDAFGPATPVGAPCGTPVAHTRTAGHQTLTVGSSAGLWECSPGRFRRQVAQAEYSYFISGEGCFIPDGGTPIAFRAGDSMYFPANTEGEWHVRQTVRKAYLIMAAEP</sequence>
<gene>
    <name evidence="2" type="ORF">ACFO3A_15500</name>
</gene>
<dbReference type="InterPro" id="IPR008579">
    <property type="entry name" value="UGlyAH_Cupin_dom"/>
</dbReference>
<dbReference type="Proteomes" id="UP001595967">
    <property type="component" value="Unassembled WGS sequence"/>
</dbReference>
<evidence type="ECO:0000313" key="3">
    <source>
        <dbReference type="Proteomes" id="UP001595967"/>
    </source>
</evidence>